<name>A0A0C2XAQ1_AMAMK</name>
<accession>A0A0C2XAQ1</accession>
<dbReference type="Proteomes" id="UP000054549">
    <property type="component" value="Unassembled WGS sequence"/>
</dbReference>
<evidence type="ECO:0000313" key="2">
    <source>
        <dbReference type="Proteomes" id="UP000054549"/>
    </source>
</evidence>
<gene>
    <name evidence="1" type="ORF">M378DRAFT_387772</name>
</gene>
<dbReference type="HOGENOM" id="CLU_685066_0_0_1"/>
<reference evidence="1 2" key="1">
    <citation type="submission" date="2014-04" db="EMBL/GenBank/DDBJ databases">
        <title>Evolutionary Origins and Diversification of the Mycorrhizal Mutualists.</title>
        <authorList>
            <consortium name="DOE Joint Genome Institute"/>
            <consortium name="Mycorrhizal Genomics Consortium"/>
            <person name="Kohler A."/>
            <person name="Kuo A."/>
            <person name="Nagy L.G."/>
            <person name="Floudas D."/>
            <person name="Copeland A."/>
            <person name="Barry K.W."/>
            <person name="Cichocki N."/>
            <person name="Veneault-Fourrey C."/>
            <person name="LaButti K."/>
            <person name="Lindquist E.A."/>
            <person name="Lipzen A."/>
            <person name="Lundell T."/>
            <person name="Morin E."/>
            <person name="Murat C."/>
            <person name="Riley R."/>
            <person name="Ohm R."/>
            <person name="Sun H."/>
            <person name="Tunlid A."/>
            <person name="Henrissat B."/>
            <person name="Grigoriev I.V."/>
            <person name="Hibbett D.S."/>
            <person name="Martin F."/>
        </authorList>
    </citation>
    <scope>NUCLEOTIDE SEQUENCE [LARGE SCALE GENOMIC DNA]</scope>
    <source>
        <strain evidence="1 2">Koide BX008</strain>
    </source>
</reference>
<dbReference type="EMBL" id="KN818236">
    <property type="protein sequence ID" value="KIL66396.1"/>
    <property type="molecule type" value="Genomic_DNA"/>
</dbReference>
<dbReference type="InParanoid" id="A0A0C2XAQ1"/>
<evidence type="ECO:0000313" key="1">
    <source>
        <dbReference type="EMBL" id="KIL66396.1"/>
    </source>
</evidence>
<sequence length="402" mass="46407">MGMESPLAREMRRITVTGRQHSWLLHLTNPSPHFLRNNVPSLLKFEQTGRSEAKERILLSKYRLMTFINPRAISCWPARQPIRQTSQCYITIISFPVLGLSQPSTTTSSVAPAVQEMTRSRNTLQHKSSSTFLGRGAITTAGENTDRRQVAKSDTELCLCTHPPSSIHRIPADVLCTIFETYCQVELYVTIPLLREFLPPQFIVSQVCCAWRQIMLDTPLFWNKIRITFYYATSDDEMIELVEVSRMWLSRAKYLPCFIDFYFVPLTTFENDTLCLLWKHEINKNIVRDLIASHKFKSLGVTFADYHLHGLLRLSDKKLSCIEVLCLDRPEEDYYVHDVVPQLDFHRLSNLTSFSLNMAMSSLEISGRGCQYFQMFSGIPWHQLRHVHLGVELPALRCLNIL</sequence>
<protein>
    <submittedName>
        <fullName evidence="1">Uncharacterized protein</fullName>
    </submittedName>
</protein>
<proteinExistence type="predicted"/>
<keyword evidence="2" id="KW-1185">Reference proteome</keyword>
<organism evidence="1 2">
    <name type="scientific">Amanita muscaria (strain Koide BX008)</name>
    <dbReference type="NCBI Taxonomy" id="946122"/>
    <lineage>
        <taxon>Eukaryota</taxon>
        <taxon>Fungi</taxon>
        <taxon>Dikarya</taxon>
        <taxon>Basidiomycota</taxon>
        <taxon>Agaricomycotina</taxon>
        <taxon>Agaricomycetes</taxon>
        <taxon>Agaricomycetidae</taxon>
        <taxon>Agaricales</taxon>
        <taxon>Pluteineae</taxon>
        <taxon>Amanitaceae</taxon>
        <taxon>Amanita</taxon>
    </lineage>
</organism>
<dbReference type="OrthoDB" id="3057781at2759"/>
<dbReference type="AlphaFoldDB" id="A0A0C2XAQ1"/>